<organism evidence="1">
    <name type="scientific">Clastoptera arizonana</name>
    <name type="common">Arizona spittle bug</name>
    <dbReference type="NCBI Taxonomy" id="38151"/>
    <lineage>
        <taxon>Eukaryota</taxon>
        <taxon>Metazoa</taxon>
        <taxon>Ecdysozoa</taxon>
        <taxon>Arthropoda</taxon>
        <taxon>Hexapoda</taxon>
        <taxon>Insecta</taxon>
        <taxon>Pterygota</taxon>
        <taxon>Neoptera</taxon>
        <taxon>Paraneoptera</taxon>
        <taxon>Hemiptera</taxon>
        <taxon>Auchenorrhyncha</taxon>
        <taxon>Cercopoidea</taxon>
        <taxon>Clastopteridae</taxon>
        <taxon>Clastoptera</taxon>
    </lineage>
</organism>
<protein>
    <submittedName>
        <fullName evidence="1">Uncharacterized protein</fullName>
    </submittedName>
</protein>
<feature type="non-terminal residue" evidence="1">
    <location>
        <position position="124"/>
    </location>
</feature>
<dbReference type="AlphaFoldDB" id="A0A1B6DUT1"/>
<gene>
    <name evidence="1" type="ORF">g.25938</name>
</gene>
<proteinExistence type="predicted"/>
<evidence type="ECO:0000313" key="1">
    <source>
        <dbReference type="EMBL" id="JAS29422.1"/>
    </source>
</evidence>
<dbReference type="EMBL" id="GEDC01007876">
    <property type="protein sequence ID" value="JAS29422.1"/>
    <property type="molecule type" value="Transcribed_RNA"/>
</dbReference>
<name>A0A1B6DUT1_9HEMI</name>
<reference evidence="1" key="1">
    <citation type="submission" date="2015-12" db="EMBL/GenBank/DDBJ databases">
        <title>De novo transcriptome assembly of four potential Pierce s Disease insect vectors from Arizona vineyards.</title>
        <authorList>
            <person name="Tassone E.E."/>
        </authorList>
    </citation>
    <scope>NUCLEOTIDE SEQUENCE</scope>
</reference>
<accession>A0A1B6DUT1</accession>
<sequence>MDDSQIRALLEETLSDIDIKMSVIKKNDEYTIEEVHTDTKNTYNETKGSVDTLDKKCNMSCSRKTRSRPLCVFYGMMNIAFVNSCFYCPSTLRKITTNYCSHCNNPICGQHRARSVTLSKDRTL</sequence>